<keyword evidence="6 8" id="KW-0408">Iron</keyword>
<keyword evidence="11" id="KW-1185">Reference proteome</keyword>
<comment type="cofactor">
    <cofactor evidence="1 8">
        <name>heme</name>
        <dbReference type="ChEBI" id="CHEBI:30413"/>
    </cofactor>
</comment>
<dbReference type="GO" id="GO:0020037">
    <property type="term" value="F:heme binding"/>
    <property type="evidence" value="ECO:0007669"/>
    <property type="project" value="InterPro"/>
</dbReference>
<dbReference type="FunFam" id="1.10.630.10:FF:000182">
    <property type="entry name" value="Cytochrome P450 3A4"/>
    <property type="match status" value="1"/>
</dbReference>
<gene>
    <name evidence="10" type="ORF">BOKJ2_LOCUS11457</name>
</gene>
<dbReference type="InterPro" id="IPR001128">
    <property type="entry name" value="Cyt_P450"/>
</dbReference>
<dbReference type="GO" id="GO:0004497">
    <property type="term" value="F:monooxygenase activity"/>
    <property type="evidence" value="ECO:0007669"/>
    <property type="project" value="UniProtKB-KW"/>
</dbReference>
<dbReference type="OrthoDB" id="2789670at2759"/>
<dbReference type="PANTHER" id="PTHR24292:SF102">
    <property type="entry name" value="CYTOCHROME P450 FAMILY-RELATED"/>
    <property type="match status" value="1"/>
</dbReference>
<keyword evidence="4 8" id="KW-0479">Metal-binding</keyword>
<protein>
    <recommendedName>
        <fullName evidence="12">Cytochrome P450</fullName>
    </recommendedName>
</protein>
<dbReference type="PRINTS" id="PR00385">
    <property type="entry name" value="P450"/>
</dbReference>
<dbReference type="PROSITE" id="PS00086">
    <property type="entry name" value="CYTOCHROME_P450"/>
    <property type="match status" value="1"/>
</dbReference>
<dbReference type="InterPro" id="IPR002401">
    <property type="entry name" value="Cyt_P450_E_grp-I"/>
</dbReference>
<dbReference type="PANTHER" id="PTHR24292">
    <property type="entry name" value="CYTOCHROME P450"/>
    <property type="match status" value="1"/>
</dbReference>
<dbReference type="EMBL" id="CAJFCW020000005">
    <property type="protein sequence ID" value="CAG9120526.1"/>
    <property type="molecule type" value="Genomic_DNA"/>
</dbReference>
<keyword evidence="7 9" id="KW-0503">Monooxygenase</keyword>
<evidence type="ECO:0000313" key="11">
    <source>
        <dbReference type="Proteomes" id="UP000614601"/>
    </source>
</evidence>
<dbReference type="SUPFAM" id="SSF48264">
    <property type="entry name" value="Cytochrome P450"/>
    <property type="match status" value="1"/>
</dbReference>
<accession>A0A811LDP9</accession>
<evidence type="ECO:0000256" key="6">
    <source>
        <dbReference type="ARBA" id="ARBA00023004"/>
    </source>
</evidence>
<keyword evidence="5 9" id="KW-0560">Oxidoreductase</keyword>
<evidence type="ECO:0000256" key="1">
    <source>
        <dbReference type="ARBA" id="ARBA00001971"/>
    </source>
</evidence>
<dbReference type="AlphaFoldDB" id="A0A811LDP9"/>
<feature type="binding site" description="axial binding residue" evidence="8">
    <location>
        <position position="455"/>
    </location>
    <ligand>
        <name>heme</name>
        <dbReference type="ChEBI" id="CHEBI:30413"/>
    </ligand>
    <ligandPart>
        <name>Fe</name>
        <dbReference type="ChEBI" id="CHEBI:18248"/>
    </ligandPart>
</feature>
<dbReference type="InterPro" id="IPR036396">
    <property type="entry name" value="Cyt_P450_sf"/>
</dbReference>
<comment type="caution">
    <text evidence="10">The sequence shown here is derived from an EMBL/GenBank/DDBJ whole genome shotgun (WGS) entry which is preliminary data.</text>
</comment>
<evidence type="ECO:0000256" key="4">
    <source>
        <dbReference type="ARBA" id="ARBA00022723"/>
    </source>
</evidence>
<reference evidence="10" key="1">
    <citation type="submission" date="2020-09" db="EMBL/GenBank/DDBJ databases">
        <authorList>
            <person name="Kikuchi T."/>
        </authorList>
    </citation>
    <scope>NUCLEOTIDE SEQUENCE</scope>
    <source>
        <strain evidence="10">SH1</strain>
    </source>
</reference>
<keyword evidence="3 8" id="KW-0349">Heme</keyword>
<sequence>MLSLILVAFVILIVKWSWDRIQFFKLRDKMGIPGPPTQFPLGNVNYILNDMKKNGKEDSINMRFRMAKQYGDVVGMYLGQHFEVTTTDLDIINEVFIKQFSKFVNRPTQHFGGGYPMNENILQMTREGPGKGYGWKDIRSVISPIFTTGKLKAMFPIMEERVNAFVEHLKGMTSSEENDIEMYNELQALSLDVIGRCAFGMETECIKDKTDKFYINAQKFFNSINLEESVGMLVGFFSPKIGQFIRPWTREGKTEKVLLDGLKEVVERRKRTFGSDSDNRKDLISLMLEQDRERQRSQKKPPLSDETIVSNCYAFLLAGYETTSTALSFGLYALAKNPEVQQTLYDELTDNFNFHTDITYDALMKLPYLEAVMMESLRRYPPVVFFTTRECVEDCEIKGIKFKKGVCVQCPVHLTHYNPEYWPDPLKFDPNRFLAINNHVDNLTWMPFGIGPRNCVGMRFAELEYKSALAALVLNFKFELGKELQDKELACGIMAVLYRPLDGVNLKVTAR</sequence>
<evidence type="ECO:0000256" key="2">
    <source>
        <dbReference type="ARBA" id="ARBA00010617"/>
    </source>
</evidence>
<dbReference type="PRINTS" id="PR00463">
    <property type="entry name" value="EP450I"/>
</dbReference>
<dbReference type="GO" id="GO:0016705">
    <property type="term" value="F:oxidoreductase activity, acting on paired donors, with incorporation or reduction of molecular oxygen"/>
    <property type="evidence" value="ECO:0007669"/>
    <property type="project" value="InterPro"/>
</dbReference>
<organism evidence="10 11">
    <name type="scientific">Bursaphelenchus okinawaensis</name>
    <dbReference type="NCBI Taxonomy" id="465554"/>
    <lineage>
        <taxon>Eukaryota</taxon>
        <taxon>Metazoa</taxon>
        <taxon>Ecdysozoa</taxon>
        <taxon>Nematoda</taxon>
        <taxon>Chromadorea</taxon>
        <taxon>Rhabditida</taxon>
        <taxon>Tylenchina</taxon>
        <taxon>Tylenchomorpha</taxon>
        <taxon>Aphelenchoidea</taxon>
        <taxon>Aphelenchoididae</taxon>
        <taxon>Bursaphelenchus</taxon>
    </lineage>
</organism>
<comment type="similarity">
    <text evidence="2 9">Belongs to the cytochrome P450 family.</text>
</comment>
<dbReference type="EMBL" id="CAJFDH010000005">
    <property type="protein sequence ID" value="CAD5225195.1"/>
    <property type="molecule type" value="Genomic_DNA"/>
</dbReference>
<name>A0A811LDP9_9BILA</name>
<dbReference type="Pfam" id="PF00067">
    <property type="entry name" value="p450"/>
    <property type="match status" value="1"/>
</dbReference>
<dbReference type="CDD" id="cd11055">
    <property type="entry name" value="CYP3A-like"/>
    <property type="match status" value="1"/>
</dbReference>
<dbReference type="Proteomes" id="UP000783686">
    <property type="component" value="Unassembled WGS sequence"/>
</dbReference>
<evidence type="ECO:0008006" key="12">
    <source>
        <dbReference type="Google" id="ProtNLM"/>
    </source>
</evidence>
<evidence type="ECO:0000256" key="5">
    <source>
        <dbReference type="ARBA" id="ARBA00023002"/>
    </source>
</evidence>
<dbReference type="InterPro" id="IPR017972">
    <property type="entry name" value="Cyt_P450_CS"/>
</dbReference>
<dbReference type="Proteomes" id="UP000614601">
    <property type="component" value="Unassembled WGS sequence"/>
</dbReference>
<dbReference type="GO" id="GO:0005506">
    <property type="term" value="F:iron ion binding"/>
    <property type="evidence" value="ECO:0007669"/>
    <property type="project" value="InterPro"/>
</dbReference>
<dbReference type="InterPro" id="IPR050476">
    <property type="entry name" value="Insect_CytP450_Detox"/>
</dbReference>
<evidence type="ECO:0000256" key="3">
    <source>
        <dbReference type="ARBA" id="ARBA00022617"/>
    </source>
</evidence>
<evidence type="ECO:0000256" key="8">
    <source>
        <dbReference type="PIRSR" id="PIRSR602401-1"/>
    </source>
</evidence>
<evidence type="ECO:0000313" key="10">
    <source>
        <dbReference type="EMBL" id="CAD5225195.1"/>
    </source>
</evidence>
<proteinExistence type="inferred from homology"/>
<evidence type="ECO:0000256" key="9">
    <source>
        <dbReference type="RuleBase" id="RU000461"/>
    </source>
</evidence>
<dbReference type="Gene3D" id="1.10.630.10">
    <property type="entry name" value="Cytochrome P450"/>
    <property type="match status" value="1"/>
</dbReference>
<evidence type="ECO:0000256" key="7">
    <source>
        <dbReference type="ARBA" id="ARBA00023033"/>
    </source>
</evidence>